<dbReference type="AlphaFoldDB" id="A0A9X3CUJ8"/>
<keyword evidence="1" id="KW-0472">Membrane</keyword>
<reference evidence="2" key="1">
    <citation type="submission" date="2022-11" db="EMBL/GenBank/DDBJ databases">
        <title>Salinimicrobium profundisediminis sp. nov., isolated from deep-sea sediment of the Mariana Trench.</title>
        <authorList>
            <person name="Fu H."/>
        </authorList>
    </citation>
    <scope>NUCLEOTIDE SEQUENCE</scope>
    <source>
        <strain evidence="2">MT39</strain>
    </source>
</reference>
<organism evidence="2 3">
    <name type="scientific">Salinimicrobium profundisediminis</name>
    <dbReference type="NCBI Taxonomy" id="2994553"/>
    <lineage>
        <taxon>Bacteria</taxon>
        <taxon>Pseudomonadati</taxon>
        <taxon>Bacteroidota</taxon>
        <taxon>Flavobacteriia</taxon>
        <taxon>Flavobacteriales</taxon>
        <taxon>Flavobacteriaceae</taxon>
        <taxon>Salinimicrobium</taxon>
    </lineage>
</organism>
<accession>A0A9X3CUJ8</accession>
<evidence type="ECO:0000256" key="1">
    <source>
        <dbReference type="SAM" id="Phobius"/>
    </source>
</evidence>
<name>A0A9X3CUJ8_9FLAO</name>
<protein>
    <submittedName>
        <fullName evidence="2">DUF423 domain-containing protein</fullName>
    </submittedName>
</protein>
<evidence type="ECO:0000313" key="2">
    <source>
        <dbReference type="EMBL" id="MCX2836808.1"/>
    </source>
</evidence>
<keyword evidence="1" id="KW-0812">Transmembrane</keyword>
<gene>
    <name evidence="2" type="ORF">OQ279_01480</name>
</gene>
<proteinExistence type="predicted"/>
<dbReference type="Proteomes" id="UP001148482">
    <property type="component" value="Unassembled WGS sequence"/>
</dbReference>
<comment type="caution">
    <text evidence="2">The sequence shown here is derived from an EMBL/GenBank/DDBJ whole genome shotgun (WGS) entry which is preliminary data.</text>
</comment>
<sequence length="159" mass="18209">MKDWNFQVNTSPEEISKKLESSLGDRNRFVFKTSREKIDSIKFKIRKRLLLAFEVNVQNNIIVNGRILRREPNTATNVKISFTHHPLAKLLMYGHVILGLGLLAGIIFEINRSSYAYLVVGILLITGILTGMHLKSNFNKNVEDYKKLIGEILEPKTLK</sequence>
<evidence type="ECO:0000313" key="3">
    <source>
        <dbReference type="Proteomes" id="UP001148482"/>
    </source>
</evidence>
<keyword evidence="3" id="KW-1185">Reference proteome</keyword>
<keyword evidence="1" id="KW-1133">Transmembrane helix</keyword>
<dbReference type="RefSeq" id="WP_266067987.1">
    <property type="nucleotide sequence ID" value="NZ_JAPJDA010000002.1"/>
</dbReference>
<feature type="transmembrane region" description="Helical" evidence="1">
    <location>
        <begin position="114"/>
        <end position="134"/>
    </location>
</feature>
<feature type="transmembrane region" description="Helical" evidence="1">
    <location>
        <begin position="90"/>
        <end position="108"/>
    </location>
</feature>
<dbReference type="EMBL" id="JAPJDA010000002">
    <property type="protein sequence ID" value="MCX2836808.1"/>
    <property type="molecule type" value="Genomic_DNA"/>
</dbReference>